<dbReference type="RefSeq" id="WP_066238677.1">
    <property type="nucleotide sequence ID" value="NZ_LRFC01000008.1"/>
</dbReference>
<proteinExistence type="predicted"/>
<reference evidence="3" key="1">
    <citation type="submission" date="2016-01" db="EMBL/GenBank/DDBJ databases">
        <title>Draft genome of Chromobacterium sp. F49.</title>
        <authorList>
            <person name="Hong K.W."/>
        </authorList>
    </citation>
    <scope>NUCLEOTIDE SEQUENCE [LARGE SCALE GENOMIC DNA]</scope>
    <source>
        <strain evidence="3">P7IIIA</strain>
    </source>
</reference>
<organism evidence="2 3">
    <name type="scientific">Fictibacillus phosphorivorans</name>
    <dbReference type="NCBI Taxonomy" id="1221500"/>
    <lineage>
        <taxon>Bacteria</taxon>
        <taxon>Bacillati</taxon>
        <taxon>Bacillota</taxon>
        <taxon>Bacilli</taxon>
        <taxon>Bacillales</taxon>
        <taxon>Fictibacillaceae</taxon>
        <taxon>Fictibacillus</taxon>
    </lineage>
</organism>
<sequence>MEDRISTLLTYAGWILISIGIIGGIITYSNVDKESYKTAKEVFDELYDNEFAEASYITAKQIYLSEISNVISITIGGIVSGLVLIGLGRIIWILNKRKENDEKIITLLRENQNLRSLDA</sequence>
<keyword evidence="1" id="KW-0472">Membrane</keyword>
<gene>
    <name evidence="2" type="ORF">AWM68_17950</name>
</gene>
<dbReference type="Proteomes" id="UP000076567">
    <property type="component" value="Unassembled WGS sequence"/>
</dbReference>
<accession>A0A163RVH7</accession>
<keyword evidence="1" id="KW-1133">Transmembrane helix</keyword>
<protein>
    <submittedName>
        <fullName evidence="2">Uncharacterized protein</fullName>
    </submittedName>
</protein>
<keyword evidence="1" id="KW-0812">Transmembrane</keyword>
<feature type="transmembrane region" description="Helical" evidence="1">
    <location>
        <begin position="7"/>
        <end position="28"/>
    </location>
</feature>
<keyword evidence="3" id="KW-1185">Reference proteome</keyword>
<dbReference type="AlphaFoldDB" id="A0A163RVH7"/>
<feature type="transmembrane region" description="Helical" evidence="1">
    <location>
        <begin position="70"/>
        <end position="94"/>
    </location>
</feature>
<evidence type="ECO:0000313" key="3">
    <source>
        <dbReference type="Proteomes" id="UP000076567"/>
    </source>
</evidence>
<dbReference type="EMBL" id="LRFC01000008">
    <property type="protein sequence ID" value="KZE67657.1"/>
    <property type="molecule type" value="Genomic_DNA"/>
</dbReference>
<evidence type="ECO:0000313" key="2">
    <source>
        <dbReference type="EMBL" id="KZE67657.1"/>
    </source>
</evidence>
<name>A0A163RVH7_9BACL</name>
<comment type="caution">
    <text evidence="2">The sequence shown here is derived from an EMBL/GenBank/DDBJ whole genome shotgun (WGS) entry which is preliminary data.</text>
</comment>
<evidence type="ECO:0000256" key="1">
    <source>
        <dbReference type="SAM" id="Phobius"/>
    </source>
</evidence>